<evidence type="ECO:0000256" key="1">
    <source>
        <dbReference type="SAM" id="SignalP"/>
    </source>
</evidence>
<feature type="signal peptide" evidence="1">
    <location>
        <begin position="1"/>
        <end position="26"/>
    </location>
</feature>
<protein>
    <submittedName>
        <fullName evidence="2">Uncharacterized protein</fullName>
    </submittedName>
</protein>
<reference evidence="2" key="1">
    <citation type="journal article" date="2020" name="New Phytol.">
        <title>Comparative genomics reveals dynamic genome evolution in host specialist ectomycorrhizal fungi.</title>
        <authorList>
            <person name="Lofgren L.A."/>
            <person name="Nguyen N.H."/>
            <person name="Vilgalys R."/>
            <person name="Ruytinx J."/>
            <person name="Liao H.L."/>
            <person name="Branco S."/>
            <person name="Kuo A."/>
            <person name="LaButti K."/>
            <person name="Lipzen A."/>
            <person name="Andreopoulos W."/>
            <person name="Pangilinan J."/>
            <person name="Riley R."/>
            <person name="Hundley H."/>
            <person name="Na H."/>
            <person name="Barry K."/>
            <person name="Grigoriev I.V."/>
            <person name="Stajich J.E."/>
            <person name="Kennedy P.G."/>
        </authorList>
    </citation>
    <scope>NUCLEOTIDE SEQUENCE</scope>
    <source>
        <strain evidence="2">FC423</strain>
    </source>
</reference>
<gene>
    <name evidence="2" type="ORF">F5147DRAFT_335646</name>
</gene>
<sequence length="138" mass="15236">MSHRALKGCSWAHLVSRLLVPVLTSAIHDPTQLFLELKVPYLSFSNYFLLQTVVRTDLFTSPTAEQVSINAYTSSPSDIIFFTWGALIYPPSSRLATSPSHTTHTSLCGTSIKLIDRLCSRSQEGSEGRDVICDACRS</sequence>
<dbReference type="RefSeq" id="XP_041289225.1">
    <property type="nucleotide sequence ID" value="XM_041429273.1"/>
</dbReference>
<dbReference type="OrthoDB" id="10500717at2759"/>
<dbReference type="AlphaFoldDB" id="A0A9P7JQN5"/>
<dbReference type="EMBL" id="JABBWM010000057">
    <property type="protein sequence ID" value="KAG2099577.1"/>
    <property type="molecule type" value="Genomic_DNA"/>
</dbReference>
<organism evidence="2 3">
    <name type="scientific">Suillus discolor</name>
    <dbReference type="NCBI Taxonomy" id="1912936"/>
    <lineage>
        <taxon>Eukaryota</taxon>
        <taxon>Fungi</taxon>
        <taxon>Dikarya</taxon>
        <taxon>Basidiomycota</taxon>
        <taxon>Agaricomycotina</taxon>
        <taxon>Agaricomycetes</taxon>
        <taxon>Agaricomycetidae</taxon>
        <taxon>Boletales</taxon>
        <taxon>Suillineae</taxon>
        <taxon>Suillaceae</taxon>
        <taxon>Suillus</taxon>
    </lineage>
</organism>
<keyword evidence="1" id="KW-0732">Signal</keyword>
<evidence type="ECO:0000313" key="3">
    <source>
        <dbReference type="Proteomes" id="UP000823399"/>
    </source>
</evidence>
<evidence type="ECO:0000313" key="2">
    <source>
        <dbReference type="EMBL" id="KAG2099577.1"/>
    </source>
</evidence>
<name>A0A9P7JQN5_9AGAM</name>
<dbReference type="GeneID" id="64691532"/>
<proteinExistence type="predicted"/>
<comment type="caution">
    <text evidence="2">The sequence shown here is derived from an EMBL/GenBank/DDBJ whole genome shotgun (WGS) entry which is preliminary data.</text>
</comment>
<keyword evidence="3" id="KW-1185">Reference proteome</keyword>
<feature type="chain" id="PRO_5040425175" evidence="1">
    <location>
        <begin position="27"/>
        <end position="138"/>
    </location>
</feature>
<dbReference type="Proteomes" id="UP000823399">
    <property type="component" value="Unassembled WGS sequence"/>
</dbReference>
<accession>A0A9P7JQN5</accession>